<evidence type="ECO:0008006" key="4">
    <source>
        <dbReference type="Google" id="ProtNLM"/>
    </source>
</evidence>
<accession>A0A4R8UR83</accession>
<feature type="chain" id="PRO_5039025336" description="Lipoprotein" evidence="1">
    <location>
        <begin position="29"/>
        <end position="199"/>
    </location>
</feature>
<keyword evidence="1" id="KW-0732">Signal</keyword>
<dbReference type="EMBL" id="SOEY01000030">
    <property type="protein sequence ID" value="TFB69613.1"/>
    <property type="molecule type" value="Genomic_DNA"/>
</dbReference>
<dbReference type="RefSeq" id="WP_134504163.1">
    <property type="nucleotide sequence ID" value="NZ_SOEY01000030.1"/>
</dbReference>
<protein>
    <recommendedName>
        <fullName evidence="4">Lipoprotein</fullName>
    </recommendedName>
</protein>
<evidence type="ECO:0000313" key="3">
    <source>
        <dbReference type="Proteomes" id="UP000298173"/>
    </source>
</evidence>
<proteinExistence type="predicted"/>
<dbReference type="PROSITE" id="PS51257">
    <property type="entry name" value="PROKAR_LIPOPROTEIN"/>
    <property type="match status" value="1"/>
</dbReference>
<dbReference type="Proteomes" id="UP000298173">
    <property type="component" value="Unassembled WGS sequence"/>
</dbReference>
<keyword evidence="3" id="KW-1185">Reference proteome</keyword>
<dbReference type="OrthoDB" id="5119803at2"/>
<comment type="caution">
    <text evidence="2">The sequence shown here is derived from an EMBL/GenBank/DDBJ whole genome shotgun (WGS) entry which is preliminary data.</text>
</comment>
<name>A0A4R8UR83_9MICO</name>
<gene>
    <name evidence="2" type="ORF">E3O06_14880</name>
</gene>
<organism evidence="2 3">
    <name type="scientific">Cryobacterium glaciale</name>
    <dbReference type="NCBI Taxonomy" id="1259145"/>
    <lineage>
        <taxon>Bacteria</taxon>
        <taxon>Bacillati</taxon>
        <taxon>Actinomycetota</taxon>
        <taxon>Actinomycetes</taxon>
        <taxon>Micrococcales</taxon>
        <taxon>Microbacteriaceae</taxon>
        <taxon>Cryobacterium</taxon>
    </lineage>
</organism>
<evidence type="ECO:0000313" key="2">
    <source>
        <dbReference type="EMBL" id="TFB69613.1"/>
    </source>
</evidence>
<sequence>MRIPPRRRPVHRVVTTAGILFLIVTALSGCSATPAATPAPSGTAAPPVAEETAAPPVFASNDEALAAAEAAYSEYQQMSNQIAHEGGADPDRIAKFTVGTVLESELGTYGRMAADGLRLVGDLAFDSLTLQSANLESGALVAYVCLDVTKTDVLDVEGASVIPVGRPNRYPLQVSLLHDSFSNRLFVEKSDSWSGSNFC</sequence>
<feature type="signal peptide" evidence="1">
    <location>
        <begin position="1"/>
        <end position="28"/>
    </location>
</feature>
<evidence type="ECO:0000256" key="1">
    <source>
        <dbReference type="SAM" id="SignalP"/>
    </source>
</evidence>
<dbReference type="AlphaFoldDB" id="A0A4R8UR83"/>
<reference evidence="2 3" key="1">
    <citation type="submission" date="2019-03" db="EMBL/GenBank/DDBJ databases">
        <title>Genomics of glacier-inhabiting Cryobacterium strains.</title>
        <authorList>
            <person name="Liu Q."/>
            <person name="Xin Y.-H."/>
        </authorList>
    </citation>
    <scope>NUCLEOTIDE SEQUENCE [LARGE SCALE GENOMIC DNA]</scope>
    <source>
        <strain evidence="2 3">HLT2-23</strain>
    </source>
</reference>